<feature type="domain" description="NAD-dependent epimerase/dehydratase" evidence="6">
    <location>
        <begin position="12"/>
        <end position="244"/>
    </location>
</feature>
<dbReference type="AlphaFoldDB" id="G2KLJ9"/>
<dbReference type="GO" id="GO:0016853">
    <property type="term" value="F:isomerase activity"/>
    <property type="evidence" value="ECO:0007669"/>
    <property type="project" value="UniProtKB-KW"/>
</dbReference>
<feature type="binding site" evidence="5">
    <location>
        <begin position="112"/>
        <end position="115"/>
    </location>
    <ligand>
        <name>NADP(+)</name>
        <dbReference type="ChEBI" id="CHEBI:58349"/>
    </ligand>
</feature>
<evidence type="ECO:0000256" key="1">
    <source>
        <dbReference type="ARBA" id="ARBA00005959"/>
    </source>
</evidence>
<evidence type="ECO:0000256" key="5">
    <source>
        <dbReference type="HAMAP-Rule" id="MF_00956"/>
    </source>
</evidence>
<keyword evidence="3 5" id="KW-0560">Oxidoreductase</keyword>
<dbReference type="EMBL" id="CP002382">
    <property type="protein sequence ID" value="AEP08829.1"/>
    <property type="molecule type" value="Genomic_DNA"/>
</dbReference>
<gene>
    <name evidence="7" type="primary">ger1</name>
    <name evidence="5" type="synonym">fcl</name>
    <name evidence="7" type="ordered locus">MICA_492</name>
</gene>
<dbReference type="Gene3D" id="3.90.25.10">
    <property type="entry name" value="UDP-galactose 4-epimerase, domain 1"/>
    <property type="match status" value="1"/>
</dbReference>
<dbReference type="eggNOG" id="COG0451">
    <property type="taxonomic scope" value="Bacteria"/>
</dbReference>
<evidence type="ECO:0000259" key="6">
    <source>
        <dbReference type="Pfam" id="PF01370"/>
    </source>
</evidence>
<dbReference type="PANTHER" id="PTHR43238:SF1">
    <property type="entry name" value="GDP-L-FUCOSE SYNTHASE"/>
    <property type="match status" value="1"/>
</dbReference>
<feature type="site" description="Important for catalytic activity" evidence="5">
    <location>
        <position position="116"/>
    </location>
</feature>
<organism evidence="7 8">
    <name type="scientific">Micavibrio aeruginosavorus (strain ARL-13)</name>
    <dbReference type="NCBI Taxonomy" id="856793"/>
    <lineage>
        <taxon>Bacteria</taxon>
        <taxon>Pseudomonadati</taxon>
        <taxon>Bdellovibrionota</taxon>
        <taxon>Bdellovibrionia</taxon>
        <taxon>Bdellovibrionales</taxon>
        <taxon>Pseudobdellovibrionaceae</taxon>
        <taxon>Micavibrio</taxon>
    </lineage>
</organism>
<comment type="pathway">
    <text evidence="5">Nucleotide-sugar biosynthesis; GDP-L-fucose biosynthesis via de novo pathway; GDP-L-fucose from GDP-alpha-D-mannose: step 2/2.</text>
</comment>
<feature type="active site" description="Proton donor/acceptor" evidence="5">
    <location>
        <position position="143"/>
    </location>
</feature>
<feature type="binding site" evidence="5">
    <location>
        <position position="147"/>
    </location>
    <ligand>
        <name>NADP(+)</name>
        <dbReference type="ChEBI" id="CHEBI:58349"/>
    </ligand>
</feature>
<dbReference type="GO" id="GO:0042351">
    <property type="term" value="P:'de novo' GDP-L-fucose biosynthetic process"/>
    <property type="evidence" value="ECO:0007669"/>
    <property type="project" value="UniProtKB-UniRule"/>
</dbReference>
<evidence type="ECO:0000256" key="2">
    <source>
        <dbReference type="ARBA" id="ARBA00022857"/>
    </source>
</evidence>
<feature type="binding site" evidence="5">
    <location>
        <position position="194"/>
    </location>
    <ligand>
        <name>substrate</name>
    </ligand>
</feature>
<name>G2KLJ9_MICAA</name>
<dbReference type="Pfam" id="PF01370">
    <property type="entry name" value="Epimerase"/>
    <property type="match status" value="1"/>
</dbReference>
<keyword evidence="4 5" id="KW-0413">Isomerase</keyword>
<dbReference type="SUPFAM" id="SSF51735">
    <property type="entry name" value="NAD(P)-binding Rossmann-fold domains"/>
    <property type="match status" value="1"/>
</dbReference>
<dbReference type="InterPro" id="IPR028614">
    <property type="entry name" value="GDP_fucose/colitose_synth"/>
</dbReference>
<dbReference type="HAMAP" id="MF_00956">
    <property type="entry name" value="GDP_fucose_synth"/>
    <property type="match status" value="1"/>
</dbReference>
<dbReference type="GO" id="GO:0070401">
    <property type="term" value="F:NADP+ binding"/>
    <property type="evidence" value="ECO:0007669"/>
    <property type="project" value="UniProtKB-UniRule"/>
</dbReference>
<evidence type="ECO:0000256" key="4">
    <source>
        <dbReference type="ARBA" id="ARBA00023235"/>
    </source>
</evidence>
<feature type="binding site" evidence="5">
    <location>
        <begin position="170"/>
        <end position="173"/>
    </location>
    <ligand>
        <name>NADP(+)</name>
        <dbReference type="ChEBI" id="CHEBI:58349"/>
    </ligand>
</feature>
<dbReference type="RefSeq" id="WP_014102052.1">
    <property type="nucleotide sequence ID" value="NC_016026.1"/>
</dbReference>
<keyword evidence="5" id="KW-0511">Multifunctional enzyme</keyword>
<evidence type="ECO:0000313" key="7">
    <source>
        <dbReference type="EMBL" id="AEP08829.1"/>
    </source>
</evidence>
<keyword evidence="2 5" id="KW-0521">NADP</keyword>
<feature type="site" description="Important for catalytic activity" evidence="5">
    <location>
        <position position="114"/>
    </location>
</feature>
<comment type="similarity">
    <text evidence="1 5">Belongs to the NAD(P)-dependent epimerase/dehydratase family. Fucose synthase subfamily.</text>
</comment>
<comment type="catalytic activity">
    <reaction evidence="5">
        <text>GDP-beta-L-fucose + NADP(+) = GDP-4-dehydro-alpha-D-rhamnose + NADPH + H(+)</text>
        <dbReference type="Rhea" id="RHEA:18885"/>
        <dbReference type="ChEBI" id="CHEBI:15378"/>
        <dbReference type="ChEBI" id="CHEBI:57273"/>
        <dbReference type="ChEBI" id="CHEBI:57783"/>
        <dbReference type="ChEBI" id="CHEBI:57964"/>
        <dbReference type="ChEBI" id="CHEBI:58349"/>
        <dbReference type="EC" id="1.1.1.271"/>
    </reaction>
</comment>
<dbReference type="Proteomes" id="UP000009286">
    <property type="component" value="Chromosome"/>
</dbReference>
<dbReference type="PANTHER" id="PTHR43238">
    <property type="entry name" value="GDP-L-FUCOSE SYNTHASE"/>
    <property type="match status" value="1"/>
</dbReference>
<sequence>MPALRKLPYRRIWIAGHRGLVGAALVRHLRDNHPDCEILAVSRDTLDLRRQDETEHWIAQNKPDAIILAAATVGGIGANAARPADFLYDNLAIATNVIHAAAAQNVGKLLFLGSSCIYPRDCTQPITEDALLTGGLEPSNEWYAIAKIAGLKLCQAYRRQGGHDFIAAMPCNLYGPGDQFDLEQSHVIPALMMRFDNARRAGDACVTLWGTGRPLREFLYVDDLADALVTLLGHYSGESPVNIGAGADISIADLALKIARVTGYGGRIEWDSSKPDGTPRKIMDSSRMRALGWAPQTGLDDGLALAWDWYINHRDQRAA</sequence>
<feature type="binding site" evidence="5">
    <location>
        <position position="186"/>
    </location>
    <ligand>
        <name>NADP(+)</name>
        <dbReference type="ChEBI" id="CHEBI:58349"/>
    </ligand>
</feature>
<dbReference type="CDD" id="cd05239">
    <property type="entry name" value="GDP_FS_SDR_e"/>
    <property type="match status" value="1"/>
</dbReference>
<evidence type="ECO:0000256" key="3">
    <source>
        <dbReference type="ARBA" id="ARBA00023002"/>
    </source>
</evidence>
<dbReference type="GO" id="GO:0050577">
    <property type="term" value="F:GDP-L-fucose synthase activity"/>
    <property type="evidence" value="ECO:0007669"/>
    <property type="project" value="UniProtKB-UniRule"/>
</dbReference>
<proteinExistence type="inferred from homology"/>
<keyword evidence="8" id="KW-1185">Reference proteome</keyword>
<dbReference type="EC" id="1.1.1.271" evidence="5"/>
<dbReference type="HOGENOM" id="CLU_007383_18_0_5"/>
<accession>G2KLJ9</accession>
<feature type="binding site" evidence="5">
    <location>
        <position position="276"/>
    </location>
    <ligand>
        <name>substrate</name>
    </ligand>
</feature>
<dbReference type="InterPro" id="IPR036291">
    <property type="entry name" value="NAD(P)-bd_dom_sf"/>
</dbReference>
<dbReference type="Gene3D" id="3.40.50.720">
    <property type="entry name" value="NAD(P)-binding Rossmann-like Domain"/>
    <property type="match status" value="1"/>
</dbReference>
<reference evidence="7 8" key="1">
    <citation type="journal article" date="2011" name="BMC Genomics">
        <title>Genomic insights into an obligate epibiotic bacterial predator: Micavibrio aeruginosavorus ARL-13.</title>
        <authorList>
            <person name="Wang Z."/>
            <person name="Kadouri D."/>
            <person name="Wu M."/>
        </authorList>
    </citation>
    <scope>NUCLEOTIDE SEQUENCE [LARGE SCALE GENOMIC DNA]</scope>
    <source>
        <strain evidence="7 8">ARL-13</strain>
    </source>
</reference>
<evidence type="ECO:0000313" key="8">
    <source>
        <dbReference type="Proteomes" id="UP000009286"/>
    </source>
</evidence>
<dbReference type="KEGG" id="mai:MICA_492"/>
<dbReference type="STRING" id="856793.MICA_492"/>
<dbReference type="OrthoDB" id="9811425at2"/>
<feature type="binding site" evidence="5">
    <location>
        <position position="209"/>
    </location>
    <ligand>
        <name>substrate</name>
    </ligand>
</feature>
<dbReference type="UniPathway" id="UPA00128">
    <property type="reaction ID" value="UER00191"/>
</dbReference>
<feature type="binding site" evidence="5">
    <location>
        <position position="216"/>
    </location>
    <ligand>
        <name>substrate</name>
    </ligand>
</feature>
<protein>
    <recommendedName>
        <fullName evidence="5">GDP-L-fucose synthase</fullName>
        <ecNumber evidence="5">1.1.1.271</ecNumber>
    </recommendedName>
    <alternativeName>
        <fullName evidence="5">GDP-4-keto-6-deoxy-D-mannose-3,5-epimerase-4-reductase</fullName>
    </alternativeName>
</protein>
<feature type="binding site" evidence="5">
    <location>
        <begin position="16"/>
        <end position="22"/>
    </location>
    <ligand>
        <name>NADP(+)</name>
        <dbReference type="ChEBI" id="CHEBI:58349"/>
    </ligand>
</feature>
<dbReference type="InterPro" id="IPR001509">
    <property type="entry name" value="Epimerase_deHydtase"/>
</dbReference>
<comment type="function">
    <text evidence="5">Catalyzes the two-step NADP-dependent conversion of GDP-4-dehydro-6-deoxy-D-mannose to GDP-fucose, involving an epimerase and a reductase reaction.</text>
</comment>